<evidence type="ECO:0000256" key="1">
    <source>
        <dbReference type="SAM" id="Phobius"/>
    </source>
</evidence>
<evidence type="ECO:0000313" key="3">
    <source>
        <dbReference type="Proteomes" id="UP001148125"/>
    </source>
</evidence>
<sequence>MEIIVTIIPMFLFIIFIFYVWDSLAKIKKNQDVIMKHLGIDPEGSGRNKDE</sequence>
<dbReference type="EMBL" id="JAOTPO010000004">
    <property type="protein sequence ID" value="MDE5413366.1"/>
    <property type="molecule type" value="Genomic_DNA"/>
</dbReference>
<keyword evidence="3" id="KW-1185">Reference proteome</keyword>
<dbReference type="Proteomes" id="UP001148125">
    <property type="component" value="Unassembled WGS sequence"/>
</dbReference>
<accession>A0ABT5VD32</accession>
<keyword evidence="1" id="KW-1133">Transmembrane helix</keyword>
<protein>
    <submittedName>
        <fullName evidence="2">Uncharacterized protein</fullName>
    </submittedName>
</protein>
<feature type="transmembrane region" description="Helical" evidence="1">
    <location>
        <begin position="6"/>
        <end position="25"/>
    </location>
</feature>
<reference evidence="2" key="1">
    <citation type="submission" date="2024-05" db="EMBL/GenBank/DDBJ databases">
        <title>Alkalihalobacillus sp. strain MEB203 novel alkaliphilic bacterium from Lonar Lake, India.</title>
        <authorList>
            <person name="Joshi A."/>
            <person name="Thite S."/>
            <person name="Mengade P."/>
        </authorList>
    </citation>
    <scope>NUCLEOTIDE SEQUENCE</scope>
    <source>
        <strain evidence="2">MEB 203</strain>
    </source>
</reference>
<keyword evidence="1" id="KW-0472">Membrane</keyword>
<keyword evidence="1" id="KW-0812">Transmembrane</keyword>
<dbReference type="RefSeq" id="WP_275117983.1">
    <property type="nucleotide sequence ID" value="NZ_JAOTPO010000004.1"/>
</dbReference>
<name>A0ABT5VD32_9BACI</name>
<proteinExistence type="predicted"/>
<evidence type="ECO:0000313" key="2">
    <source>
        <dbReference type="EMBL" id="MDE5413366.1"/>
    </source>
</evidence>
<comment type="caution">
    <text evidence="2">The sequence shown here is derived from an EMBL/GenBank/DDBJ whole genome shotgun (WGS) entry which is preliminary data.</text>
</comment>
<gene>
    <name evidence="2" type="ORF">N7Z68_08200</name>
</gene>
<organism evidence="2 3">
    <name type="scientific">Alkalihalobacterium chitinilyticum</name>
    <dbReference type="NCBI Taxonomy" id="2980103"/>
    <lineage>
        <taxon>Bacteria</taxon>
        <taxon>Bacillati</taxon>
        <taxon>Bacillota</taxon>
        <taxon>Bacilli</taxon>
        <taxon>Bacillales</taxon>
        <taxon>Bacillaceae</taxon>
        <taxon>Alkalihalobacterium</taxon>
    </lineage>
</organism>